<gene>
    <name evidence="1" type="ORF">QO018_000334</name>
</gene>
<keyword evidence="2" id="KW-1185">Reference proteome</keyword>
<reference evidence="1 2" key="1">
    <citation type="submission" date="2023-07" db="EMBL/GenBank/DDBJ databases">
        <title>Genomic Encyclopedia of Type Strains, Phase IV (KMG-IV): sequencing the most valuable type-strain genomes for metagenomic binning, comparative biology and taxonomic classification.</title>
        <authorList>
            <person name="Goeker M."/>
        </authorList>
    </citation>
    <scope>NUCLEOTIDE SEQUENCE [LARGE SCALE GENOMIC DNA]</scope>
    <source>
        <strain evidence="1 2">DSM 19922</strain>
    </source>
</reference>
<sequence>MRAFLAALCAVVLLAVGARVALPGLFSRSADQTFATTGARVGEEASIEHRNFSGRPQE</sequence>
<proteinExistence type="predicted"/>
<accession>A0ABU0MDL2</accession>
<evidence type="ECO:0000313" key="2">
    <source>
        <dbReference type="Proteomes" id="UP001244552"/>
    </source>
</evidence>
<evidence type="ECO:0000313" key="1">
    <source>
        <dbReference type="EMBL" id="MDQ0531502.1"/>
    </source>
</evidence>
<dbReference type="EMBL" id="JAUSVU010000001">
    <property type="protein sequence ID" value="MDQ0531502.1"/>
    <property type="molecule type" value="Genomic_DNA"/>
</dbReference>
<dbReference type="Proteomes" id="UP001244552">
    <property type="component" value="Unassembled WGS sequence"/>
</dbReference>
<name>A0ABU0MDL2_9PROT</name>
<comment type="caution">
    <text evidence="1">The sequence shown here is derived from an EMBL/GenBank/DDBJ whole genome shotgun (WGS) entry which is preliminary data.</text>
</comment>
<protein>
    <submittedName>
        <fullName evidence="1">Uncharacterized protein</fullName>
    </submittedName>
</protein>
<organism evidence="1 2">
    <name type="scientific">Azospirillum picis</name>
    <dbReference type="NCBI Taxonomy" id="488438"/>
    <lineage>
        <taxon>Bacteria</taxon>
        <taxon>Pseudomonadati</taxon>
        <taxon>Pseudomonadota</taxon>
        <taxon>Alphaproteobacteria</taxon>
        <taxon>Rhodospirillales</taxon>
        <taxon>Azospirillaceae</taxon>
        <taxon>Azospirillum</taxon>
    </lineage>
</organism>
<dbReference type="RefSeq" id="WP_209977761.1">
    <property type="nucleotide sequence ID" value="NZ_JAGINO010000001.1"/>
</dbReference>